<evidence type="ECO:0000313" key="3">
    <source>
        <dbReference type="Proteomes" id="UP000054564"/>
    </source>
</evidence>
<reference evidence="3" key="1">
    <citation type="submission" date="2014-03" db="EMBL/GenBank/DDBJ databases">
        <title>The Genome Sequence of Puccinia striiformis f. sp. tritici PST-78.</title>
        <authorList>
            <consortium name="The Broad Institute Genome Sequencing Platform"/>
            <person name="Cuomo C."/>
            <person name="Hulbert S."/>
            <person name="Chen X."/>
            <person name="Walker B."/>
            <person name="Young S.K."/>
            <person name="Zeng Q."/>
            <person name="Gargeya S."/>
            <person name="Fitzgerald M."/>
            <person name="Haas B."/>
            <person name="Abouelleil A."/>
            <person name="Alvarado L."/>
            <person name="Arachchi H.M."/>
            <person name="Berlin A.M."/>
            <person name="Chapman S.B."/>
            <person name="Goldberg J."/>
            <person name="Griggs A."/>
            <person name="Gujja S."/>
            <person name="Hansen M."/>
            <person name="Howarth C."/>
            <person name="Imamovic A."/>
            <person name="Larimer J."/>
            <person name="McCowan C."/>
            <person name="Montmayeur A."/>
            <person name="Murphy C."/>
            <person name="Neiman D."/>
            <person name="Pearson M."/>
            <person name="Priest M."/>
            <person name="Roberts A."/>
            <person name="Saif S."/>
            <person name="Shea T."/>
            <person name="Sisk P."/>
            <person name="Sykes S."/>
            <person name="Wortman J."/>
            <person name="Nusbaum C."/>
            <person name="Birren B."/>
        </authorList>
    </citation>
    <scope>NUCLEOTIDE SEQUENCE [LARGE SCALE GENOMIC DNA]</scope>
    <source>
        <strain evidence="3">race PST-78</strain>
    </source>
</reference>
<evidence type="ECO:0000256" key="1">
    <source>
        <dbReference type="SAM" id="SignalP"/>
    </source>
</evidence>
<accession>A0A0L0VR93</accession>
<dbReference type="Proteomes" id="UP000054564">
    <property type="component" value="Unassembled WGS sequence"/>
</dbReference>
<evidence type="ECO:0000313" key="2">
    <source>
        <dbReference type="EMBL" id="KNF01796.1"/>
    </source>
</evidence>
<protein>
    <submittedName>
        <fullName evidence="2">Uncharacterized protein</fullName>
    </submittedName>
</protein>
<dbReference type="EMBL" id="AJIL01000027">
    <property type="protein sequence ID" value="KNF01796.1"/>
    <property type="molecule type" value="Genomic_DNA"/>
</dbReference>
<keyword evidence="3" id="KW-1185">Reference proteome</keyword>
<gene>
    <name evidence="2" type="ORF">PSTG_04916</name>
</gene>
<comment type="caution">
    <text evidence="2">The sequence shown here is derived from an EMBL/GenBank/DDBJ whole genome shotgun (WGS) entry which is preliminary data.</text>
</comment>
<feature type="chain" id="PRO_5005550519" evidence="1">
    <location>
        <begin position="18"/>
        <end position="107"/>
    </location>
</feature>
<proteinExistence type="predicted"/>
<dbReference type="AlphaFoldDB" id="A0A0L0VR93"/>
<name>A0A0L0VR93_9BASI</name>
<sequence length="107" mass="11462">MKLCEMLFLLGVILAEGAFVAANFGCHVDKRFTKGWCALPVTTDPATEKVLTYQMARGAVRSSGAFACPDDSRLVFSCCGATFDVSSTQIIDFNVYGSNCDPHVSPA</sequence>
<keyword evidence="1" id="KW-0732">Signal</keyword>
<feature type="signal peptide" evidence="1">
    <location>
        <begin position="1"/>
        <end position="17"/>
    </location>
</feature>
<organism evidence="2 3">
    <name type="scientific">Puccinia striiformis f. sp. tritici PST-78</name>
    <dbReference type="NCBI Taxonomy" id="1165861"/>
    <lineage>
        <taxon>Eukaryota</taxon>
        <taxon>Fungi</taxon>
        <taxon>Dikarya</taxon>
        <taxon>Basidiomycota</taxon>
        <taxon>Pucciniomycotina</taxon>
        <taxon>Pucciniomycetes</taxon>
        <taxon>Pucciniales</taxon>
        <taxon>Pucciniaceae</taxon>
        <taxon>Puccinia</taxon>
    </lineage>
</organism>